<proteinExistence type="predicted"/>
<dbReference type="InterPro" id="IPR010359">
    <property type="entry name" value="IrrE_HExxH"/>
</dbReference>
<dbReference type="AlphaFoldDB" id="A0A0G3GYB7"/>
<feature type="domain" description="IrrE N-terminal-like" evidence="1">
    <location>
        <begin position="19"/>
        <end position="117"/>
    </location>
</feature>
<dbReference type="EMBL" id="CP011542">
    <property type="protein sequence ID" value="AKK04563.1"/>
    <property type="molecule type" value="Genomic_DNA"/>
</dbReference>
<evidence type="ECO:0000313" key="2">
    <source>
        <dbReference type="EMBL" id="AKK04563.1"/>
    </source>
</evidence>
<name>A0A0G3GYB7_9CORY</name>
<keyword evidence="3" id="KW-1185">Reference proteome</keyword>
<dbReference type="Proteomes" id="UP000035199">
    <property type="component" value="Chromosome"/>
</dbReference>
<protein>
    <submittedName>
        <fullName evidence="2">Putative DUF955 family protein</fullName>
    </submittedName>
</protein>
<evidence type="ECO:0000313" key="3">
    <source>
        <dbReference type="Proteomes" id="UP000035199"/>
    </source>
</evidence>
<dbReference type="Gene3D" id="1.10.10.2910">
    <property type="match status" value="1"/>
</dbReference>
<accession>A0A0G3GYB7</accession>
<reference evidence="2 3" key="1">
    <citation type="journal article" date="2015" name="Genome Announc.">
        <title>Complete Genome Sequence of the Type Strain Corynebacterium mustelae DSM 45274, Isolated from Various Tissues of a Male Ferret with Lethal Sepsis.</title>
        <authorList>
            <person name="Ruckert C."/>
            <person name="Eimer J."/>
            <person name="Winkler A."/>
            <person name="Tauch A."/>
        </authorList>
    </citation>
    <scope>NUCLEOTIDE SEQUENCE [LARGE SCALE GENOMIC DNA]</scope>
    <source>
        <strain evidence="2 3">DSM 45274</strain>
    </source>
</reference>
<dbReference type="STRING" id="571915.CMUST_01065"/>
<reference evidence="3" key="2">
    <citation type="submission" date="2015-05" db="EMBL/GenBank/DDBJ databases">
        <title>Complete genome sequence of Corynebacterium mustelae DSM 45274, isolated from various tissues of a male ferret with lethal sepsis.</title>
        <authorList>
            <person name="Ruckert C."/>
            <person name="Albersmeier A."/>
            <person name="Winkler A."/>
            <person name="Tauch A."/>
        </authorList>
    </citation>
    <scope>NUCLEOTIDE SEQUENCE [LARGE SCALE GENOMIC DNA]</scope>
    <source>
        <strain evidence="3">DSM 45274</strain>
    </source>
</reference>
<sequence>MSKILELEQMAEAMDIAIDSHTGGEKGRWYPIRKTVSIRKGLHPIQHLCTLAHELGHAHCGHVPGATGWVHARQEREANEWAAEFLISQGDYQRAEEVCDGHVGGIASELGVTQEIVRAWQGLARFKVIA</sequence>
<evidence type="ECO:0000259" key="1">
    <source>
        <dbReference type="Pfam" id="PF06114"/>
    </source>
</evidence>
<dbReference type="OrthoDB" id="4727201at2"/>
<dbReference type="KEGG" id="cmv:CMUST_01065"/>
<dbReference type="Pfam" id="PF06114">
    <property type="entry name" value="Peptidase_M78"/>
    <property type="match status" value="1"/>
</dbReference>
<dbReference type="PATRIC" id="fig|571915.4.peg.218"/>
<dbReference type="RefSeq" id="WP_052844462.1">
    <property type="nucleotide sequence ID" value="NZ_CP011542.1"/>
</dbReference>
<organism evidence="2 3">
    <name type="scientific">Corynebacterium mustelae</name>
    <dbReference type="NCBI Taxonomy" id="571915"/>
    <lineage>
        <taxon>Bacteria</taxon>
        <taxon>Bacillati</taxon>
        <taxon>Actinomycetota</taxon>
        <taxon>Actinomycetes</taxon>
        <taxon>Mycobacteriales</taxon>
        <taxon>Corynebacteriaceae</taxon>
        <taxon>Corynebacterium</taxon>
    </lineage>
</organism>
<gene>
    <name evidence="2" type="ORF">CMUST_01065</name>
</gene>